<evidence type="ECO:0000313" key="3">
    <source>
        <dbReference type="Proteomes" id="UP001461498"/>
    </source>
</evidence>
<dbReference type="SUPFAM" id="SSF55729">
    <property type="entry name" value="Acyl-CoA N-acyltransferases (Nat)"/>
    <property type="match status" value="1"/>
</dbReference>
<dbReference type="InterPro" id="IPR013653">
    <property type="entry name" value="GCN5-like_dom"/>
</dbReference>
<evidence type="ECO:0000259" key="1">
    <source>
        <dbReference type="PROSITE" id="PS51186"/>
    </source>
</evidence>
<dbReference type="PANTHER" id="PTHR20958:SF9">
    <property type="entry name" value="RE58324P"/>
    <property type="match status" value="1"/>
</dbReference>
<proteinExistence type="predicted"/>
<dbReference type="Gene3D" id="3.40.630.30">
    <property type="match status" value="1"/>
</dbReference>
<reference evidence="2 3" key="1">
    <citation type="submission" date="2022-12" db="EMBL/GenBank/DDBJ databases">
        <title>Chromosome-level genome assembly of true bugs.</title>
        <authorList>
            <person name="Ma L."/>
            <person name="Li H."/>
        </authorList>
    </citation>
    <scope>NUCLEOTIDE SEQUENCE [LARGE SCALE GENOMIC DNA]</scope>
    <source>
        <strain evidence="2">Lab_2022b</strain>
    </source>
</reference>
<gene>
    <name evidence="2" type="ORF">O3M35_006370</name>
</gene>
<comment type="caution">
    <text evidence="2">The sequence shown here is derived from an EMBL/GenBank/DDBJ whole genome shotgun (WGS) entry which is preliminary data.</text>
</comment>
<accession>A0AAW1DDA2</accession>
<dbReference type="GO" id="GO:0016747">
    <property type="term" value="F:acyltransferase activity, transferring groups other than amino-acyl groups"/>
    <property type="evidence" value="ECO:0007669"/>
    <property type="project" value="InterPro"/>
</dbReference>
<keyword evidence="3" id="KW-1185">Reference proteome</keyword>
<dbReference type="EMBL" id="JAPXFL010000003">
    <property type="protein sequence ID" value="KAK9508939.1"/>
    <property type="molecule type" value="Genomic_DNA"/>
</dbReference>
<evidence type="ECO:0000313" key="2">
    <source>
        <dbReference type="EMBL" id="KAK9508939.1"/>
    </source>
</evidence>
<dbReference type="Proteomes" id="UP001461498">
    <property type="component" value="Unassembled WGS sequence"/>
</dbReference>
<dbReference type="AlphaFoldDB" id="A0AAW1DDA2"/>
<dbReference type="InterPro" id="IPR053225">
    <property type="entry name" value="Acyl-CoA_N-acyltransferase"/>
</dbReference>
<dbReference type="Pfam" id="PF08445">
    <property type="entry name" value="FR47"/>
    <property type="match status" value="1"/>
</dbReference>
<sequence>MYESFSVFCPDEHIESLDLLATEDILIDWSQPIYLNFTQTSIVNRIENFNLSIEVTEKIAGDIYVQSEPPEEELQLDGDECEVRELIAENAKAIHELYPAHDMEAVEVFEKLITRLPAYGVFSSGQLAAWMTRPEFRRKGYGIHLAQQLTRKVRSRGYVPFVVIRPENDASLSLYNKLGFKKSYETVRAIVRPV</sequence>
<dbReference type="PANTHER" id="PTHR20958">
    <property type="entry name" value="GLYCINE N-ACYLTRANSFERASE-LIKE PROTEIN"/>
    <property type="match status" value="1"/>
</dbReference>
<organism evidence="2 3">
    <name type="scientific">Rhynocoris fuscipes</name>
    <dbReference type="NCBI Taxonomy" id="488301"/>
    <lineage>
        <taxon>Eukaryota</taxon>
        <taxon>Metazoa</taxon>
        <taxon>Ecdysozoa</taxon>
        <taxon>Arthropoda</taxon>
        <taxon>Hexapoda</taxon>
        <taxon>Insecta</taxon>
        <taxon>Pterygota</taxon>
        <taxon>Neoptera</taxon>
        <taxon>Paraneoptera</taxon>
        <taxon>Hemiptera</taxon>
        <taxon>Heteroptera</taxon>
        <taxon>Panheteroptera</taxon>
        <taxon>Cimicomorpha</taxon>
        <taxon>Reduviidae</taxon>
        <taxon>Harpactorinae</taxon>
        <taxon>Harpactorini</taxon>
        <taxon>Rhynocoris</taxon>
    </lineage>
</organism>
<feature type="domain" description="N-acetyltransferase" evidence="1">
    <location>
        <begin position="63"/>
        <end position="194"/>
    </location>
</feature>
<dbReference type="PROSITE" id="PS51186">
    <property type="entry name" value="GNAT"/>
    <property type="match status" value="1"/>
</dbReference>
<protein>
    <recommendedName>
        <fullName evidence="1">N-acetyltransferase domain-containing protein</fullName>
    </recommendedName>
</protein>
<name>A0AAW1DDA2_9HEMI</name>
<dbReference type="InterPro" id="IPR016181">
    <property type="entry name" value="Acyl_CoA_acyltransferase"/>
</dbReference>
<dbReference type="InterPro" id="IPR000182">
    <property type="entry name" value="GNAT_dom"/>
</dbReference>